<proteinExistence type="predicted"/>
<dbReference type="SUPFAM" id="SSF161098">
    <property type="entry name" value="MetI-like"/>
    <property type="match status" value="1"/>
</dbReference>
<dbReference type="Pfam" id="PF00528">
    <property type="entry name" value="BPD_transp_1"/>
    <property type="match status" value="1"/>
</dbReference>
<dbReference type="AlphaFoldDB" id="A0A0A0WN55"/>
<dbReference type="Proteomes" id="UP000190696">
    <property type="component" value="Unassembled WGS sequence"/>
</dbReference>
<evidence type="ECO:0000256" key="6">
    <source>
        <dbReference type="ARBA" id="ARBA00023136"/>
    </source>
</evidence>
<evidence type="ECO:0000313" key="8">
    <source>
        <dbReference type="Proteomes" id="UP000190696"/>
    </source>
</evidence>
<keyword evidence="6" id="KW-0472">Membrane</keyword>
<accession>A0A0A0WN55</accession>
<evidence type="ECO:0000256" key="3">
    <source>
        <dbReference type="ARBA" id="ARBA00022475"/>
    </source>
</evidence>
<dbReference type="GO" id="GO:0055085">
    <property type="term" value="P:transmembrane transport"/>
    <property type="evidence" value="ECO:0007669"/>
    <property type="project" value="InterPro"/>
</dbReference>
<keyword evidence="2" id="KW-0813">Transport</keyword>
<keyword evidence="3" id="KW-1003">Cell membrane</keyword>
<evidence type="ECO:0000256" key="5">
    <source>
        <dbReference type="ARBA" id="ARBA00022989"/>
    </source>
</evidence>
<evidence type="ECO:0000256" key="4">
    <source>
        <dbReference type="ARBA" id="ARBA00022692"/>
    </source>
</evidence>
<dbReference type="RefSeq" id="WP_002031892.1">
    <property type="nucleotide sequence ID" value="NZ_CAKJWQ010000005.1"/>
</dbReference>
<keyword evidence="4" id="KW-0812">Transmembrane</keyword>
<dbReference type="Gene3D" id="1.10.3720.10">
    <property type="entry name" value="MetI-like"/>
    <property type="match status" value="1"/>
</dbReference>
<reference evidence="7 8" key="1">
    <citation type="submission" date="2017-01" db="EMBL/GenBank/DDBJ databases">
        <title>Bacillus cereus isolates.</title>
        <authorList>
            <person name="Beno S.M."/>
        </authorList>
    </citation>
    <scope>NUCLEOTIDE SEQUENCE [LARGE SCALE GENOMIC DNA]</scope>
    <source>
        <strain evidence="7 8">FSL W7-1108</strain>
    </source>
</reference>
<comment type="subcellular location">
    <subcellularLocation>
        <location evidence="1">Cell membrane</location>
        <topology evidence="1">Multi-pass membrane protein</topology>
    </subcellularLocation>
</comment>
<dbReference type="EMBL" id="MUAI01000009">
    <property type="protein sequence ID" value="OOR06121.1"/>
    <property type="molecule type" value="Genomic_DNA"/>
</dbReference>
<evidence type="ECO:0000313" key="7">
    <source>
        <dbReference type="EMBL" id="OOR06121.1"/>
    </source>
</evidence>
<organism evidence="7 8">
    <name type="scientific">Bacillus mycoides</name>
    <dbReference type="NCBI Taxonomy" id="1405"/>
    <lineage>
        <taxon>Bacteria</taxon>
        <taxon>Bacillati</taxon>
        <taxon>Bacillota</taxon>
        <taxon>Bacilli</taxon>
        <taxon>Bacillales</taxon>
        <taxon>Bacillaceae</taxon>
        <taxon>Bacillus</taxon>
        <taxon>Bacillus cereus group</taxon>
    </lineage>
</organism>
<evidence type="ECO:0000256" key="1">
    <source>
        <dbReference type="ARBA" id="ARBA00004651"/>
    </source>
</evidence>
<sequence length="288" mass="33559">MFIRIGKWCGVTCLQLFAALICILFLGALPRLFKGLQIDLIGFWNTVVFLGEKLLQPGEITYGFRNSRKLFPQIWIHYVETMFVFISAFILSLLIAYLIVVWVLQRSQSKQRMWNGIFVALESIPDILLILLSQLLVVIIFQKTGFMPVKFAGLGEERARLLPIICLTLPTTLLFIKLLLLRFREELEKDYSIFAKSKGLSLRHILTHHISRNVLLTTVYYAKTNILFMLSNLYIIEWLFNTYGMFVFVKENSKLEIFTVSLVLLYVPLFILFRLLHTLLQNVIKERV</sequence>
<dbReference type="PANTHER" id="PTHR30465">
    <property type="entry name" value="INNER MEMBRANE ABC TRANSPORTER"/>
    <property type="match status" value="1"/>
</dbReference>
<protein>
    <submittedName>
        <fullName evidence="7">Peptide ABC transporter permease</fullName>
    </submittedName>
</protein>
<gene>
    <name evidence="7" type="ORF">BW900_13545</name>
</gene>
<dbReference type="InterPro" id="IPR035906">
    <property type="entry name" value="MetI-like_sf"/>
</dbReference>
<keyword evidence="5" id="KW-1133">Transmembrane helix</keyword>
<dbReference type="KEGG" id="bww:bwei_2643"/>
<evidence type="ECO:0000256" key="2">
    <source>
        <dbReference type="ARBA" id="ARBA00022448"/>
    </source>
</evidence>
<dbReference type="PANTHER" id="PTHR30465:SF44">
    <property type="entry name" value="ABC-TYPE DIPEPTIDE_OLIGOPEPTIDE TRANSPORT SYSTEM, PERMEASE COMPONENT"/>
    <property type="match status" value="1"/>
</dbReference>
<comment type="caution">
    <text evidence="7">The sequence shown here is derived from an EMBL/GenBank/DDBJ whole genome shotgun (WGS) entry which is preliminary data.</text>
</comment>
<dbReference type="GeneID" id="66262630"/>
<dbReference type="GO" id="GO:0005886">
    <property type="term" value="C:plasma membrane"/>
    <property type="evidence" value="ECO:0007669"/>
    <property type="project" value="UniProtKB-SubCell"/>
</dbReference>
<dbReference type="InterPro" id="IPR000515">
    <property type="entry name" value="MetI-like"/>
</dbReference>
<name>A0A0A0WN55_BACMY</name>